<keyword evidence="3 4" id="KW-0040">ANK repeat</keyword>
<dbReference type="PANTHER" id="PTHR24136">
    <property type="entry name" value="SOWAH (DROSOPHILA) HOMOLOG"/>
    <property type="match status" value="1"/>
</dbReference>
<dbReference type="GO" id="GO:0045732">
    <property type="term" value="P:positive regulation of protein catabolic process"/>
    <property type="evidence" value="ECO:0007669"/>
    <property type="project" value="TreeGrafter"/>
</dbReference>
<evidence type="ECO:0000256" key="4">
    <source>
        <dbReference type="PROSITE-ProRule" id="PRU00023"/>
    </source>
</evidence>
<sequence>MSACKEQHVDIIKYLLSKYLSLVKAKLGERSMYQELTASHFAVRGGNEYIVKLLLDAGAQQQKDAEGFIPLFNAASGGHDHLFPLLLDNVSVQEE</sequence>
<keyword evidence="2" id="KW-0677">Repeat</keyword>
<accession>A0AAD4MJA7</accession>
<dbReference type="Pfam" id="PF12796">
    <property type="entry name" value="Ank_2"/>
    <property type="match status" value="1"/>
</dbReference>
<comment type="caution">
    <text evidence="5">The sequence shown here is derived from an EMBL/GenBank/DDBJ whole genome shotgun (WGS) entry which is preliminary data.</text>
</comment>
<dbReference type="InterPro" id="IPR002110">
    <property type="entry name" value="Ankyrin_rpt"/>
</dbReference>
<dbReference type="InterPro" id="IPR051573">
    <property type="entry name" value="Ankyrin-SOCS_box_domain"/>
</dbReference>
<dbReference type="PROSITE" id="PS50088">
    <property type="entry name" value="ANK_REPEAT"/>
    <property type="match status" value="1"/>
</dbReference>
<dbReference type="InterPro" id="IPR036770">
    <property type="entry name" value="Ankyrin_rpt-contain_sf"/>
</dbReference>
<evidence type="ECO:0000313" key="5">
    <source>
        <dbReference type="EMBL" id="KAI1696150.1"/>
    </source>
</evidence>
<organism evidence="5 6">
    <name type="scientific">Ditylenchus destructor</name>
    <dbReference type="NCBI Taxonomy" id="166010"/>
    <lineage>
        <taxon>Eukaryota</taxon>
        <taxon>Metazoa</taxon>
        <taxon>Ecdysozoa</taxon>
        <taxon>Nematoda</taxon>
        <taxon>Chromadorea</taxon>
        <taxon>Rhabditida</taxon>
        <taxon>Tylenchina</taxon>
        <taxon>Tylenchomorpha</taxon>
        <taxon>Sphaerularioidea</taxon>
        <taxon>Anguinidae</taxon>
        <taxon>Anguininae</taxon>
        <taxon>Ditylenchus</taxon>
    </lineage>
</organism>
<gene>
    <name evidence="5" type="ORF">DdX_19198</name>
</gene>
<dbReference type="SUPFAM" id="SSF48403">
    <property type="entry name" value="Ankyrin repeat"/>
    <property type="match status" value="1"/>
</dbReference>
<dbReference type="EMBL" id="JAKKPZ010000346">
    <property type="protein sequence ID" value="KAI1696150.1"/>
    <property type="molecule type" value="Genomic_DNA"/>
</dbReference>
<dbReference type="GO" id="GO:0016567">
    <property type="term" value="P:protein ubiquitination"/>
    <property type="evidence" value="ECO:0007669"/>
    <property type="project" value="TreeGrafter"/>
</dbReference>
<protein>
    <submittedName>
        <fullName evidence="5">Ankyrin repeats (3 copies) domain-containing protein</fullName>
    </submittedName>
</protein>
<evidence type="ECO:0000256" key="3">
    <source>
        <dbReference type="ARBA" id="ARBA00023043"/>
    </source>
</evidence>
<evidence type="ECO:0000313" key="6">
    <source>
        <dbReference type="Proteomes" id="UP001201812"/>
    </source>
</evidence>
<evidence type="ECO:0000256" key="2">
    <source>
        <dbReference type="ARBA" id="ARBA00022737"/>
    </source>
</evidence>
<dbReference type="PROSITE" id="PS50297">
    <property type="entry name" value="ANK_REP_REGION"/>
    <property type="match status" value="1"/>
</dbReference>
<dbReference type="AlphaFoldDB" id="A0AAD4MJA7"/>
<proteinExistence type="inferred from homology"/>
<dbReference type="Proteomes" id="UP001201812">
    <property type="component" value="Unassembled WGS sequence"/>
</dbReference>
<feature type="repeat" description="ANK" evidence="4">
    <location>
        <begin position="34"/>
        <end position="66"/>
    </location>
</feature>
<dbReference type="Gene3D" id="1.25.40.20">
    <property type="entry name" value="Ankyrin repeat-containing domain"/>
    <property type="match status" value="1"/>
</dbReference>
<dbReference type="PANTHER" id="PTHR24136:SF15">
    <property type="entry name" value="ANK_REP_REGION DOMAIN-CONTAINING PROTEIN"/>
    <property type="match status" value="1"/>
</dbReference>
<comment type="similarity">
    <text evidence="1">Belongs to the ankyrin SOCS box (ASB) family.</text>
</comment>
<reference evidence="5" key="1">
    <citation type="submission" date="2022-01" db="EMBL/GenBank/DDBJ databases">
        <title>Genome Sequence Resource for Two Populations of Ditylenchus destructor, the Migratory Endoparasitic Phytonematode.</title>
        <authorList>
            <person name="Zhang H."/>
            <person name="Lin R."/>
            <person name="Xie B."/>
        </authorList>
    </citation>
    <scope>NUCLEOTIDE SEQUENCE</scope>
    <source>
        <strain evidence="5">BazhouSP</strain>
    </source>
</reference>
<name>A0AAD4MJA7_9BILA</name>
<evidence type="ECO:0000256" key="1">
    <source>
        <dbReference type="ARBA" id="ARBA00005949"/>
    </source>
</evidence>
<keyword evidence="6" id="KW-1185">Reference proteome</keyword>